<name>A0A1U9JXK5_9BURK</name>
<organism evidence="2 3">
    <name type="scientific">Paenalcaligenes hominis</name>
    <dbReference type="NCBI Taxonomy" id="643674"/>
    <lineage>
        <taxon>Bacteria</taxon>
        <taxon>Pseudomonadati</taxon>
        <taxon>Pseudomonadota</taxon>
        <taxon>Betaproteobacteria</taxon>
        <taxon>Burkholderiales</taxon>
        <taxon>Alcaligenaceae</taxon>
        <taxon>Paenalcaligenes</taxon>
    </lineage>
</organism>
<protein>
    <submittedName>
        <fullName evidence="2">Uncharacterized protein</fullName>
    </submittedName>
</protein>
<evidence type="ECO:0000313" key="2">
    <source>
        <dbReference type="EMBL" id="AQS50525.1"/>
    </source>
</evidence>
<dbReference type="STRING" id="643674.PAEH1_01330"/>
<dbReference type="KEGG" id="phn:PAEH1_01330"/>
<evidence type="ECO:0000256" key="1">
    <source>
        <dbReference type="SAM" id="SignalP"/>
    </source>
</evidence>
<feature type="chain" id="PRO_5010698175" evidence="1">
    <location>
        <begin position="22"/>
        <end position="72"/>
    </location>
</feature>
<proteinExistence type="predicted"/>
<dbReference type="EMBL" id="CP019697">
    <property type="protein sequence ID" value="AQS50525.1"/>
    <property type="molecule type" value="Genomic_DNA"/>
</dbReference>
<evidence type="ECO:0000313" key="3">
    <source>
        <dbReference type="Proteomes" id="UP000189369"/>
    </source>
</evidence>
<accession>A0A1U9JXK5</accession>
<reference evidence="2 3" key="1">
    <citation type="submission" date="2017-01" db="EMBL/GenBank/DDBJ databases">
        <title>Complete Genome Sequence of Paenalcaligenes hominis, Isolated from a paraplegic Patient with neurogenic bladder.</title>
        <authorList>
            <person name="Mukhopadhyay R."/>
            <person name="Joaquin J."/>
            <person name="Hogue R."/>
            <person name="Kilaru A."/>
            <person name="Jospin G."/>
            <person name="Mars K."/>
            <person name="Eisen J.A."/>
            <person name="Chaturvedi V."/>
        </authorList>
    </citation>
    <scope>NUCLEOTIDE SEQUENCE [LARGE SCALE GENOMIC DNA]</scope>
    <source>
        <strain evidence="2 3">15S00501</strain>
    </source>
</reference>
<dbReference type="Proteomes" id="UP000189369">
    <property type="component" value="Chromosome"/>
</dbReference>
<gene>
    <name evidence="2" type="ORF">PAEH1_01330</name>
</gene>
<keyword evidence="1" id="KW-0732">Signal</keyword>
<feature type="signal peptide" evidence="1">
    <location>
        <begin position="1"/>
        <end position="21"/>
    </location>
</feature>
<dbReference type="AlphaFoldDB" id="A0A1U9JXK5"/>
<sequence length="72" mass="7885">MRKHLICFLAALGVVAVYGLAATSDIDDLELTAQAVQKQADHIQALVRTNEAYRDFYTMKPTGGGYVSRTPL</sequence>